<dbReference type="KEGG" id="lsf:I8J32_014305"/>
<reference evidence="1 2" key="1">
    <citation type="submission" date="2021-03" db="EMBL/GenBank/DDBJ databases">
        <title>Lysobacter sp. nov. isolated from soil of gangwondo yeongwol, south Korea.</title>
        <authorList>
            <person name="Kim K.R."/>
            <person name="Kim K.H."/>
            <person name="Jeon C.O."/>
        </authorList>
    </citation>
    <scope>NUCLEOTIDE SEQUENCE [LARGE SCALE GENOMIC DNA]</scope>
    <source>
        <strain evidence="1 2">R19</strain>
    </source>
</reference>
<dbReference type="EMBL" id="CP071518">
    <property type="protein sequence ID" value="QSX77882.1"/>
    <property type="molecule type" value="Genomic_DNA"/>
</dbReference>
<dbReference type="AlphaFoldDB" id="A0A974XY14"/>
<evidence type="ECO:0000313" key="2">
    <source>
        <dbReference type="Proteomes" id="UP000639274"/>
    </source>
</evidence>
<dbReference type="Proteomes" id="UP000639274">
    <property type="component" value="Chromosome"/>
</dbReference>
<accession>A0A974XY14</accession>
<protein>
    <submittedName>
        <fullName evidence="1">Uncharacterized protein</fullName>
    </submittedName>
</protein>
<organism evidence="1 2">
    <name type="scientific">Agrilutibacter solisilvae</name>
    <dbReference type="NCBI Taxonomy" id="2763317"/>
    <lineage>
        <taxon>Bacteria</taxon>
        <taxon>Pseudomonadati</taxon>
        <taxon>Pseudomonadota</taxon>
        <taxon>Gammaproteobacteria</taxon>
        <taxon>Lysobacterales</taxon>
        <taxon>Lysobacteraceae</taxon>
        <taxon>Agrilutibacter</taxon>
    </lineage>
</organism>
<evidence type="ECO:0000313" key="1">
    <source>
        <dbReference type="EMBL" id="QSX77882.1"/>
    </source>
</evidence>
<name>A0A974XY14_9GAMM</name>
<keyword evidence="2" id="KW-1185">Reference proteome</keyword>
<proteinExistence type="predicted"/>
<sequence length="214" mass="24184">MASCSVTVPDLNTSGDNLYGPRVCWQPFVDWAWNAFDFDEGDWDDGFGYDAVCDNRLPLCRALAGIWCLTYSSPHFPSESYSSNILEWGCRFARNHIDELDARCGSGGAFAETQWGAFADDWTRLYLPFFYDQGVSRRAGTILHESRHADGKGHDVGDNDSSWGYNGAWRWHVCWLAWFAFEGLHASAAMRSQATQRANNIINSRFETHPGFNV</sequence>
<dbReference type="RefSeq" id="WP_200615745.1">
    <property type="nucleotide sequence ID" value="NZ_CP071518.1"/>
</dbReference>
<gene>
    <name evidence="1" type="ORF">I8J32_014305</name>
</gene>